<dbReference type="Proteomes" id="UP000013827">
    <property type="component" value="Unassembled WGS sequence"/>
</dbReference>
<reference evidence="3" key="1">
    <citation type="journal article" date="2013" name="Nature">
        <title>Pan genome of the phytoplankton Emiliania underpins its global distribution.</title>
        <authorList>
            <person name="Read B.A."/>
            <person name="Kegel J."/>
            <person name="Klute M.J."/>
            <person name="Kuo A."/>
            <person name="Lefebvre S.C."/>
            <person name="Maumus F."/>
            <person name="Mayer C."/>
            <person name="Miller J."/>
            <person name="Monier A."/>
            <person name="Salamov A."/>
            <person name="Young J."/>
            <person name="Aguilar M."/>
            <person name="Claverie J.M."/>
            <person name="Frickenhaus S."/>
            <person name="Gonzalez K."/>
            <person name="Herman E.K."/>
            <person name="Lin Y.C."/>
            <person name="Napier J."/>
            <person name="Ogata H."/>
            <person name="Sarno A.F."/>
            <person name="Shmutz J."/>
            <person name="Schroeder D."/>
            <person name="de Vargas C."/>
            <person name="Verret F."/>
            <person name="von Dassow P."/>
            <person name="Valentin K."/>
            <person name="Van de Peer Y."/>
            <person name="Wheeler G."/>
            <person name="Dacks J.B."/>
            <person name="Delwiche C.F."/>
            <person name="Dyhrman S.T."/>
            <person name="Glockner G."/>
            <person name="John U."/>
            <person name="Richards T."/>
            <person name="Worden A.Z."/>
            <person name="Zhang X."/>
            <person name="Grigoriev I.V."/>
            <person name="Allen A.E."/>
            <person name="Bidle K."/>
            <person name="Borodovsky M."/>
            <person name="Bowler C."/>
            <person name="Brownlee C."/>
            <person name="Cock J.M."/>
            <person name="Elias M."/>
            <person name="Gladyshev V.N."/>
            <person name="Groth M."/>
            <person name="Guda C."/>
            <person name="Hadaegh A."/>
            <person name="Iglesias-Rodriguez M.D."/>
            <person name="Jenkins J."/>
            <person name="Jones B.M."/>
            <person name="Lawson T."/>
            <person name="Leese F."/>
            <person name="Lindquist E."/>
            <person name="Lobanov A."/>
            <person name="Lomsadze A."/>
            <person name="Malik S.B."/>
            <person name="Marsh M.E."/>
            <person name="Mackinder L."/>
            <person name="Mock T."/>
            <person name="Mueller-Roeber B."/>
            <person name="Pagarete A."/>
            <person name="Parker M."/>
            <person name="Probert I."/>
            <person name="Quesneville H."/>
            <person name="Raines C."/>
            <person name="Rensing S.A."/>
            <person name="Riano-Pachon D.M."/>
            <person name="Richier S."/>
            <person name="Rokitta S."/>
            <person name="Shiraiwa Y."/>
            <person name="Soanes D.M."/>
            <person name="van der Giezen M."/>
            <person name="Wahlund T.M."/>
            <person name="Williams B."/>
            <person name="Wilson W."/>
            <person name="Wolfe G."/>
            <person name="Wurch L.L."/>
        </authorList>
    </citation>
    <scope>NUCLEOTIDE SEQUENCE</scope>
</reference>
<evidence type="ECO:0000313" key="3">
    <source>
        <dbReference type="Proteomes" id="UP000013827"/>
    </source>
</evidence>
<dbReference type="AlphaFoldDB" id="A0A0D3JSF7"/>
<protein>
    <submittedName>
        <fullName evidence="2">Uncharacterized protein</fullName>
    </submittedName>
</protein>
<evidence type="ECO:0000313" key="2">
    <source>
        <dbReference type="EnsemblProtists" id="EOD26442"/>
    </source>
</evidence>
<feature type="region of interest" description="Disordered" evidence="1">
    <location>
        <begin position="1"/>
        <end position="22"/>
    </location>
</feature>
<dbReference type="PaxDb" id="2903-EOD26442"/>
<dbReference type="RefSeq" id="XP_005778871.1">
    <property type="nucleotide sequence ID" value="XM_005778814.1"/>
</dbReference>
<sequence length="167" mass="17743">MPLCCAADSPSSEPARGGEPRPVSLAYAAPPKPYCRSSAWRLGRAAVVVADGGAPTAARPWLRIHLTPFLLNGYPCLLCPCVVCFKFLQPKVIEGKKIDCALADPHLPRLLGGAPQLFTTNLVVEAFTCDRRVDARDHNALDGLPFYAEKVSPPPAAEPSATAVPGK</sequence>
<dbReference type="KEGG" id="ehx:EMIHUDRAFT_205481"/>
<dbReference type="HOGENOM" id="CLU_1597514_0_0_1"/>
<organism evidence="2 3">
    <name type="scientific">Emiliania huxleyi (strain CCMP1516)</name>
    <dbReference type="NCBI Taxonomy" id="280463"/>
    <lineage>
        <taxon>Eukaryota</taxon>
        <taxon>Haptista</taxon>
        <taxon>Haptophyta</taxon>
        <taxon>Prymnesiophyceae</taxon>
        <taxon>Isochrysidales</taxon>
        <taxon>Noelaerhabdaceae</taxon>
        <taxon>Emiliania</taxon>
    </lineage>
</organism>
<keyword evidence="3" id="KW-1185">Reference proteome</keyword>
<accession>A0A0D3JSF7</accession>
<dbReference type="EnsemblProtists" id="EOD26442">
    <property type="protein sequence ID" value="EOD26442"/>
    <property type="gene ID" value="EMIHUDRAFT_205481"/>
</dbReference>
<evidence type="ECO:0000256" key="1">
    <source>
        <dbReference type="SAM" id="MobiDB-lite"/>
    </source>
</evidence>
<dbReference type="GeneID" id="17271988"/>
<proteinExistence type="predicted"/>
<reference evidence="2" key="2">
    <citation type="submission" date="2024-10" db="UniProtKB">
        <authorList>
            <consortium name="EnsemblProtists"/>
        </authorList>
    </citation>
    <scope>IDENTIFICATION</scope>
</reference>
<name>A0A0D3JSF7_EMIH1</name>